<proteinExistence type="predicted"/>
<dbReference type="EMBL" id="QBKR01000056">
    <property type="protein sequence ID" value="PTX46858.1"/>
    <property type="molecule type" value="Genomic_DNA"/>
</dbReference>
<dbReference type="Proteomes" id="UP000244240">
    <property type="component" value="Unassembled WGS sequence"/>
</dbReference>
<organism evidence="2 3">
    <name type="scientific">Melghirimyces profundicolus</name>
    <dbReference type="NCBI Taxonomy" id="1242148"/>
    <lineage>
        <taxon>Bacteria</taxon>
        <taxon>Bacillati</taxon>
        <taxon>Bacillota</taxon>
        <taxon>Bacilli</taxon>
        <taxon>Bacillales</taxon>
        <taxon>Thermoactinomycetaceae</taxon>
        <taxon>Melghirimyces</taxon>
    </lineage>
</organism>
<sequence>MTDFGKDLYYLNQGRRRPISPTEKSNPWIGAGIPPQAKIESKRTRRVQHEKSWGTAEEPGTNATS</sequence>
<evidence type="ECO:0000313" key="3">
    <source>
        <dbReference type="Proteomes" id="UP000244240"/>
    </source>
</evidence>
<dbReference type="AlphaFoldDB" id="A0A2T6ASS3"/>
<comment type="caution">
    <text evidence="2">The sequence shown here is derived from an EMBL/GenBank/DDBJ whole genome shotgun (WGS) entry which is preliminary data.</text>
</comment>
<keyword evidence="3" id="KW-1185">Reference proteome</keyword>
<feature type="compositionally biased region" description="Basic and acidic residues" evidence="1">
    <location>
        <begin position="39"/>
        <end position="52"/>
    </location>
</feature>
<evidence type="ECO:0000313" key="2">
    <source>
        <dbReference type="EMBL" id="PTX46858.1"/>
    </source>
</evidence>
<feature type="region of interest" description="Disordered" evidence="1">
    <location>
        <begin position="1"/>
        <end position="65"/>
    </location>
</feature>
<evidence type="ECO:0000256" key="1">
    <source>
        <dbReference type="SAM" id="MobiDB-lite"/>
    </source>
</evidence>
<reference evidence="2 3" key="1">
    <citation type="submission" date="2018-04" db="EMBL/GenBank/DDBJ databases">
        <title>Genomic Encyclopedia of Archaeal and Bacterial Type Strains, Phase II (KMG-II): from individual species to whole genera.</title>
        <authorList>
            <person name="Goeker M."/>
        </authorList>
    </citation>
    <scope>NUCLEOTIDE SEQUENCE [LARGE SCALE GENOMIC DNA]</scope>
    <source>
        <strain evidence="2 3">DSM 45787</strain>
    </source>
</reference>
<accession>A0A2T6ASS3</accession>
<gene>
    <name evidence="2" type="ORF">C8P63_1563</name>
</gene>
<name>A0A2T6ASS3_9BACL</name>
<protein>
    <submittedName>
        <fullName evidence="2">Uncharacterized protein</fullName>
    </submittedName>
</protein>